<evidence type="ECO:0000313" key="1">
    <source>
        <dbReference type="EMBL" id="RID85289.1"/>
    </source>
</evidence>
<gene>
    <name evidence="1" type="ORF">D1953_11885</name>
</gene>
<accession>A0A398B5D8</accession>
<dbReference type="Proteomes" id="UP000266016">
    <property type="component" value="Unassembled WGS sequence"/>
</dbReference>
<keyword evidence="2" id="KW-1185">Reference proteome</keyword>
<organism evidence="1 2">
    <name type="scientific">Peribacillus asahii</name>
    <dbReference type="NCBI Taxonomy" id="228899"/>
    <lineage>
        <taxon>Bacteria</taxon>
        <taxon>Bacillati</taxon>
        <taxon>Bacillota</taxon>
        <taxon>Bacilli</taxon>
        <taxon>Bacillales</taxon>
        <taxon>Bacillaceae</taxon>
        <taxon>Peribacillus</taxon>
    </lineage>
</organism>
<evidence type="ECO:0008006" key="3">
    <source>
        <dbReference type="Google" id="ProtNLM"/>
    </source>
</evidence>
<comment type="caution">
    <text evidence="1">The sequence shown here is derived from an EMBL/GenBank/DDBJ whole genome shotgun (WGS) entry which is preliminary data.</text>
</comment>
<dbReference type="Gene3D" id="3.40.630.30">
    <property type="match status" value="1"/>
</dbReference>
<name>A0A398B5D8_9BACI</name>
<reference evidence="1 2" key="1">
    <citation type="submission" date="2018-08" db="EMBL/GenBank/DDBJ databases">
        <title>Bacillus jemisoniae sp. nov., Bacillus chryseoplanitiae sp. nov., Bacillus resnikiae sp. nov., and Bacillus frankliniae sp. nov., isolated from Viking spacecraft and associated surfaces.</title>
        <authorList>
            <person name="Seuylemezian A."/>
            <person name="Vaishampayan P."/>
        </authorList>
    </citation>
    <scope>NUCLEOTIDE SEQUENCE [LARGE SCALE GENOMIC DNA]</scope>
    <source>
        <strain evidence="1 2">MA001</strain>
    </source>
</reference>
<dbReference type="AlphaFoldDB" id="A0A398B5D8"/>
<sequence length="193" mass="22239">MKQYRKHPEEVTTAGIEDIESMLLLNDKIYPKEWHVSPEYIKEIMLRNPEVYKVLKTPAGVKGIYGLFPLDKGDYTAVLEGKLEENEVGKFVLNYANPTTVYLYLVTIIVDIHDDRRKEYASTLIKDIPLQLKRLKEKGIDIKEIGAFAVSTEGERILPKIGFDYSGEKVVLDNKEYPVFRAKPENIIHKIKI</sequence>
<proteinExistence type="predicted"/>
<protein>
    <recommendedName>
        <fullName evidence="3">N-acetyltransferase domain-containing protein</fullName>
    </recommendedName>
</protein>
<dbReference type="EMBL" id="QWVS01000019">
    <property type="protein sequence ID" value="RID85289.1"/>
    <property type="molecule type" value="Genomic_DNA"/>
</dbReference>
<evidence type="ECO:0000313" key="2">
    <source>
        <dbReference type="Proteomes" id="UP000266016"/>
    </source>
</evidence>